<reference evidence="5" key="1">
    <citation type="submission" date="2021-03" db="EMBL/GenBank/DDBJ databases">
        <title>Assistant Professor.</title>
        <authorList>
            <person name="Huq M.A."/>
        </authorList>
    </citation>
    <scope>NUCLEOTIDE SEQUENCE [LARGE SCALE GENOMIC DNA]</scope>
    <source>
        <strain evidence="5">MAH-28</strain>
    </source>
</reference>
<dbReference type="RefSeq" id="WP_209145272.1">
    <property type="nucleotide sequence ID" value="NZ_JAGHKP010000002.1"/>
</dbReference>
<feature type="domain" description="FecR protein" evidence="2">
    <location>
        <begin position="171"/>
        <end position="266"/>
    </location>
</feature>
<dbReference type="Pfam" id="PF04773">
    <property type="entry name" value="FecR"/>
    <property type="match status" value="1"/>
</dbReference>
<dbReference type="PIRSF" id="PIRSF018266">
    <property type="entry name" value="FecR"/>
    <property type="match status" value="1"/>
</dbReference>
<evidence type="ECO:0000259" key="3">
    <source>
        <dbReference type="Pfam" id="PF16344"/>
    </source>
</evidence>
<evidence type="ECO:0000256" key="1">
    <source>
        <dbReference type="SAM" id="Phobius"/>
    </source>
</evidence>
<dbReference type="Gene3D" id="2.60.120.1440">
    <property type="match status" value="1"/>
</dbReference>
<evidence type="ECO:0000259" key="2">
    <source>
        <dbReference type="Pfam" id="PF04773"/>
    </source>
</evidence>
<evidence type="ECO:0000313" key="4">
    <source>
        <dbReference type="EMBL" id="MBO9152275.1"/>
    </source>
</evidence>
<comment type="caution">
    <text evidence="4">The sequence shown here is derived from an EMBL/GenBank/DDBJ whole genome shotgun (WGS) entry which is preliminary data.</text>
</comment>
<accession>A0ABS3YCT5</accession>
<dbReference type="PANTHER" id="PTHR30273:SF2">
    <property type="entry name" value="PROTEIN FECR"/>
    <property type="match status" value="1"/>
</dbReference>
<keyword evidence="1" id="KW-1133">Transmembrane helix</keyword>
<proteinExistence type="predicted"/>
<dbReference type="Pfam" id="PF16344">
    <property type="entry name" value="FecR_C"/>
    <property type="match status" value="1"/>
</dbReference>
<dbReference type="InterPro" id="IPR012373">
    <property type="entry name" value="Ferrdict_sens_TM"/>
</dbReference>
<dbReference type="PANTHER" id="PTHR30273">
    <property type="entry name" value="PERIPLASMIC SIGNAL SENSOR AND SIGMA FACTOR ACTIVATOR FECR-RELATED"/>
    <property type="match status" value="1"/>
</dbReference>
<keyword evidence="5" id="KW-1185">Reference proteome</keyword>
<evidence type="ECO:0000313" key="5">
    <source>
        <dbReference type="Proteomes" id="UP000679126"/>
    </source>
</evidence>
<gene>
    <name evidence="4" type="ORF">J7I43_08640</name>
</gene>
<name>A0ABS3YCT5_9BACT</name>
<protein>
    <submittedName>
        <fullName evidence="4">FecR domain-containing protein</fullName>
    </submittedName>
</protein>
<dbReference type="InterPro" id="IPR032508">
    <property type="entry name" value="FecR_C"/>
</dbReference>
<keyword evidence="1" id="KW-0812">Transmembrane</keyword>
<organism evidence="4 5">
    <name type="scientific">Chitinophaga chungangae</name>
    <dbReference type="NCBI Taxonomy" id="2821488"/>
    <lineage>
        <taxon>Bacteria</taxon>
        <taxon>Pseudomonadati</taxon>
        <taxon>Bacteroidota</taxon>
        <taxon>Chitinophagia</taxon>
        <taxon>Chitinophagales</taxon>
        <taxon>Chitinophagaceae</taxon>
        <taxon>Chitinophaga</taxon>
    </lineage>
</organism>
<sequence>MAKHLRSLFRKYLDDSLSAEEAAALFDAVQKGELDSDAIPEDLYARDPLYNSDTEIDKRLVYESLRQRLNGHRVPSRLLWWWAAAASVLLLVSVGAYFLANRQQPQPPVAQKTDVLPGGNKAVLTLADGSTITLDSTGNQVIQQGATAVKQQGGQLLYDAGEDEFTISYNTLTTPRGGQFRIQLPDGTLVWLNAASAITYPTAFTGKERKVEVTGEAYFEVTKDPQKPFLVDVAGQSEIEVLGTHFNVNAYHDESSIKTVLLEGAISVKKGTEKTMLRPGQQAQTGNEAAIRVTEVADVETVVAWKNGRFSFNGADLEQVMRQLSRWYDVEIRYTGPVKKRLFVGNISRSYKLQEVLAILEASDVHFRIEDREIVVTQ</sequence>
<dbReference type="Proteomes" id="UP000679126">
    <property type="component" value="Unassembled WGS sequence"/>
</dbReference>
<keyword evidence="1" id="KW-0472">Membrane</keyword>
<dbReference type="Gene3D" id="3.55.50.30">
    <property type="match status" value="1"/>
</dbReference>
<feature type="transmembrane region" description="Helical" evidence="1">
    <location>
        <begin position="78"/>
        <end position="100"/>
    </location>
</feature>
<dbReference type="InterPro" id="IPR006860">
    <property type="entry name" value="FecR"/>
</dbReference>
<feature type="domain" description="Protein FecR C-terminal" evidence="3">
    <location>
        <begin position="309"/>
        <end position="376"/>
    </location>
</feature>
<dbReference type="EMBL" id="JAGHKP010000002">
    <property type="protein sequence ID" value="MBO9152275.1"/>
    <property type="molecule type" value="Genomic_DNA"/>
</dbReference>